<dbReference type="Proteomes" id="UP001175227">
    <property type="component" value="Unassembled WGS sequence"/>
</dbReference>
<dbReference type="AlphaFoldDB" id="A0AA39UAU8"/>
<protein>
    <submittedName>
        <fullName evidence="2">Uncharacterized protein</fullName>
    </submittedName>
</protein>
<accession>A0AA39UAU8</accession>
<evidence type="ECO:0000313" key="2">
    <source>
        <dbReference type="EMBL" id="KAK0482502.1"/>
    </source>
</evidence>
<name>A0AA39UAU8_9AGAR</name>
<reference evidence="2" key="1">
    <citation type="submission" date="2023-06" db="EMBL/GenBank/DDBJ databases">
        <authorList>
            <consortium name="Lawrence Berkeley National Laboratory"/>
            <person name="Ahrendt S."/>
            <person name="Sahu N."/>
            <person name="Indic B."/>
            <person name="Wong-Bajracharya J."/>
            <person name="Merenyi Z."/>
            <person name="Ke H.-M."/>
            <person name="Monk M."/>
            <person name="Kocsube S."/>
            <person name="Drula E."/>
            <person name="Lipzen A."/>
            <person name="Balint B."/>
            <person name="Henrissat B."/>
            <person name="Andreopoulos B."/>
            <person name="Martin F.M."/>
            <person name="Harder C.B."/>
            <person name="Rigling D."/>
            <person name="Ford K.L."/>
            <person name="Foster G.D."/>
            <person name="Pangilinan J."/>
            <person name="Papanicolaou A."/>
            <person name="Barry K."/>
            <person name="LaButti K."/>
            <person name="Viragh M."/>
            <person name="Koriabine M."/>
            <person name="Yan M."/>
            <person name="Riley R."/>
            <person name="Champramary S."/>
            <person name="Plett K.L."/>
            <person name="Tsai I.J."/>
            <person name="Slot J."/>
            <person name="Sipos G."/>
            <person name="Plett J."/>
            <person name="Nagy L.G."/>
            <person name="Grigoriev I.V."/>
        </authorList>
    </citation>
    <scope>NUCLEOTIDE SEQUENCE</scope>
    <source>
        <strain evidence="2">ICMP 16352</strain>
    </source>
</reference>
<feature type="region of interest" description="Disordered" evidence="1">
    <location>
        <begin position="1"/>
        <end position="21"/>
    </location>
</feature>
<feature type="compositionally biased region" description="Basic residues" evidence="1">
    <location>
        <begin position="1"/>
        <end position="12"/>
    </location>
</feature>
<comment type="caution">
    <text evidence="2">The sequence shown here is derived from an EMBL/GenBank/DDBJ whole genome shotgun (WGS) entry which is preliminary data.</text>
</comment>
<evidence type="ECO:0000256" key="1">
    <source>
        <dbReference type="SAM" id="MobiDB-lite"/>
    </source>
</evidence>
<gene>
    <name evidence="2" type="ORF">IW261DRAFT_1418058</name>
</gene>
<proteinExistence type="predicted"/>
<evidence type="ECO:0000313" key="3">
    <source>
        <dbReference type="Proteomes" id="UP001175227"/>
    </source>
</evidence>
<keyword evidence="3" id="KW-1185">Reference proteome</keyword>
<organism evidence="2 3">
    <name type="scientific">Armillaria novae-zelandiae</name>
    <dbReference type="NCBI Taxonomy" id="153914"/>
    <lineage>
        <taxon>Eukaryota</taxon>
        <taxon>Fungi</taxon>
        <taxon>Dikarya</taxon>
        <taxon>Basidiomycota</taxon>
        <taxon>Agaricomycotina</taxon>
        <taxon>Agaricomycetes</taxon>
        <taxon>Agaricomycetidae</taxon>
        <taxon>Agaricales</taxon>
        <taxon>Marasmiineae</taxon>
        <taxon>Physalacriaceae</taxon>
        <taxon>Armillaria</taxon>
    </lineage>
</organism>
<dbReference type="EMBL" id="JAUEPR010000007">
    <property type="protein sequence ID" value="KAK0482502.1"/>
    <property type="molecule type" value="Genomic_DNA"/>
</dbReference>
<sequence>MCSGKRLRHSHNRPANEKSVARDLSTADDTYGFVVRVLNGWRKPTWTFPTAFSEVGAISKRRRRRQQDRAMRFGAEVQTDHVRAAVRRRSLGINNGHVRSGSIQLTTDKCGFEKCANVRVANRIKTILLASMPERRRIARGPQTPSSYRVPATIQKVHKWTSETGSIECSLRRSMLNRHLDESDKKLEFRPTHYVRTENLFGLSHRFEASTVWVNGIFVGRGNDNGRRKRQTTPIGMKCEIEPKSQATRICTGLDTYRRLGDSAERNPSYNLILRMQFLSIKTGPLID</sequence>